<dbReference type="Proteomes" id="UP000654075">
    <property type="component" value="Unassembled WGS sequence"/>
</dbReference>
<sequence>MAKTVAWDFEPRNVTFKVSLRAQFHPSIGSATVSIPWLDAAGALGPSVSIGPLNTCEADSSGANPSRKGASQVQAEKTLGSFPVTMAFVRGIQNGVLPLTVSLSEGGKKVASGAKIFLGPLLLAGGSALCPETLRPGELARSKRLRPSPTFSAASATWTDTVGVAGLYRLEVSVSTDIPILSEPMLQRLMPACFKIEAVRGLPNERWLPEQCEDVFVEVYPKLSSASEPLSSECQKLRSASRPHNKTATFDEPMVWLLGLVPAHAMREWLQHEGIVVEVHDRDPQAKRKAEGADDAEDEKAIHGHGVARFPLGPLLRSETLELALRADVFPNRGDKKRRRAEAMSRDALGASGLLEEDGKAKIERRAGLDKCEDTTNYHSAGTVCTLRAALAVPMPAHLLIQEKEEGAHAAQWETTEQKEAEGNVWVAKSMHTREETKEGSESPTKWAPKVSPFRAKVGDAVGPWRKTREEAAQDEQKMAQAAEEHPDAAADAAEASLAASRELHAAVPVGAKTGLDCRYERYGRIVISSTEGTDGEHIRAVLNTFRDLNAEILGLDPKGGEFLVRLLSESEQADPHLDLLTGFGLLDGRTRTFVIEGLRDGHSMSRLLEAVPRGPDAPKLLYNPNIGFGERLYASFGPQLKQIKVRQTLDKLSSRPGLYSWSASASDVDRSGNEAPKQLMDLKLMSRMRAVRQTDHFPKAAQMMQLQLLYGAYISDEELEGLPPVPPPARIAKGRNFLQSAAAVDPSSDKAVILQQAITSDTIAPEGAKTRNRTMRNVALDQQNPHFENKKELEKSASQPDFIRVNRTLVHSQSETNVRMNDLMGKKRERETPFLLEGQEVYLYSSQKLNSAELQKEWLRQHMEGHEDKQLYTYSPTYLSQSFEFAGGAPPGVQQHQPSCPNDTYARQQGDERPIFRLVQSRDPEAFRKPARDLDQFRSDWLKEPFEENEWHGLAVGDSRGRPKAIHCSFSMDKVPHQRRFTERPFDSQHLLMKDGLVFGQESDFESVHYHGRNPGETRGDEAHQNNLRSREAAEKKIRAGKHMRTWDKHANRSGVSDLDRSERILKDPPAVAYKGRLDARAPETMRTMETFHEIGRPDL</sequence>
<evidence type="ECO:0000256" key="1">
    <source>
        <dbReference type="SAM" id="MobiDB-lite"/>
    </source>
</evidence>
<keyword evidence="3" id="KW-1185">Reference proteome</keyword>
<feature type="non-terminal residue" evidence="2">
    <location>
        <position position="1101"/>
    </location>
</feature>
<gene>
    <name evidence="2" type="ORF">PGLA1383_LOCUS51070</name>
</gene>
<reference evidence="2" key="1">
    <citation type="submission" date="2021-02" db="EMBL/GenBank/DDBJ databases">
        <authorList>
            <person name="Dougan E. K."/>
            <person name="Rhodes N."/>
            <person name="Thang M."/>
            <person name="Chan C."/>
        </authorList>
    </citation>
    <scope>NUCLEOTIDE SEQUENCE</scope>
</reference>
<feature type="region of interest" description="Disordered" evidence="1">
    <location>
        <begin position="469"/>
        <end position="488"/>
    </location>
</feature>
<comment type="caution">
    <text evidence="2">The sequence shown here is derived from an EMBL/GenBank/DDBJ whole genome shotgun (WGS) entry which is preliminary data.</text>
</comment>
<name>A0A813HCW6_POLGL</name>
<dbReference type="OrthoDB" id="188352at2759"/>
<organism evidence="2 3">
    <name type="scientific">Polarella glacialis</name>
    <name type="common">Dinoflagellate</name>
    <dbReference type="NCBI Taxonomy" id="89957"/>
    <lineage>
        <taxon>Eukaryota</taxon>
        <taxon>Sar</taxon>
        <taxon>Alveolata</taxon>
        <taxon>Dinophyceae</taxon>
        <taxon>Suessiales</taxon>
        <taxon>Suessiaceae</taxon>
        <taxon>Polarella</taxon>
    </lineage>
</organism>
<dbReference type="EMBL" id="CAJNNV010031291">
    <property type="protein sequence ID" value="CAE8635474.1"/>
    <property type="molecule type" value="Genomic_DNA"/>
</dbReference>
<protein>
    <submittedName>
        <fullName evidence="2">Uncharacterized protein</fullName>
    </submittedName>
</protein>
<evidence type="ECO:0000313" key="2">
    <source>
        <dbReference type="EMBL" id="CAE8635474.1"/>
    </source>
</evidence>
<proteinExistence type="predicted"/>
<dbReference type="AlphaFoldDB" id="A0A813HCW6"/>
<dbReference type="PANTHER" id="PTHR33667:SF7">
    <property type="entry name" value="RIKEN CDNA 1810020O05 GENE"/>
    <property type="match status" value="1"/>
</dbReference>
<accession>A0A813HCW6</accession>
<dbReference type="PANTHER" id="PTHR33667">
    <property type="entry name" value="SI:DKEY-57N24.6"/>
    <property type="match status" value="1"/>
</dbReference>
<evidence type="ECO:0000313" key="3">
    <source>
        <dbReference type="Proteomes" id="UP000654075"/>
    </source>
</evidence>